<dbReference type="EMBL" id="FRDA01000033">
    <property type="protein sequence ID" value="SHN31473.1"/>
    <property type="molecule type" value="Genomic_DNA"/>
</dbReference>
<evidence type="ECO:0000313" key="3">
    <source>
        <dbReference type="Proteomes" id="UP000183983"/>
    </source>
</evidence>
<dbReference type="STRING" id="1190415.SAMN05216593_1331"/>
<proteinExistence type="predicted"/>
<feature type="non-terminal residue" evidence="2">
    <location>
        <position position="55"/>
    </location>
</feature>
<accession>A0A1M7QJR1</accession>
<protein>
    <submittedName>
        <fullName evidence="2">Uncharacterized protein</fullName>
    </submittedName>
</protein>
<sequence length="55" mass="5816">MPAIASVQSMKGELKNASPASRLPQGLRLSSEISAPIESGQPMKDQLKNRIAGKP</sequence>
<feature type="region of interest" description="Disordered" evidence="1">
    <location>
        <begin position="1"/>
        <end position="55"/>
    </location>
</feature>
<organism evidence="2 3">
    <name type="scientific">Pseudomonas asturiensis</name>
    <dbReference type="NCBI Taxonomy" id="1190415"/>
    <lineage>
        <taxon>Bacteria</taxon>
        <taxon>Pseudomonadati</taxon>
        <taxon>Pseudomonadota</taxon>
        <taxon>Gammaproteobacteria</taxon>
        <taxon>Pseudomonadales</taxon>
        <taxon>Pseudomonadaceae</taxon>
        <taxon>Pseudomonas</taxon>
    </lineage>
</organism>
<dbReference type="AlphaFoldDB" id="A0A1M7QJR1"/>
<reference evidence="2 3" key="1">
    <citation type="submission" date="2016-11" db="EMBL/GenBank/DDBJ databases">
        <authorList>
            <person name="Jaros S."/>
            <person name="Januszkiewicz K."/>
            <person name="Wedrychowicz H."/>
        </authorList>
    </citation>
    <scope>NUCLEOTIDE SEQUENCE [LARGE SCALE GENOMIC DNA]</scope>
    <source>
        <strain evidence="2 3">LMG 26898</strain>
    </source>
</reference>
<dbReference type="Proteomes" id="UP000183983">
    <property type="component" value="Unassembled WGS sequence"/>
</dbReference>
<name>A0A1M7QJR1_9PSED</name>
<evidence type="ECO:0000256" key="1">
    <source>
        <dbReference type="SAM" id="MobiDB-lite"/>
    </source>
</evidence>
<gene>
    <name evidence="2" type="ORF">SAMN05216593_1331</name>
</gene>
<evidence type="ECO:0000313" key="2">
    <source>
        <dbReference type="EMBL" id="SHN31473.1"/>
    </source>
</evidence>